<dbReference type="GO" id="GO:0004674">
    <property type="term" value="F:protein serine/threonine kinase activity"/>
    <property type="evidence" value="ECO:0007669"/>
    <property type="project" value="TreeGrafter"/>
</dbReference>
<dbReference type="PRINTS" id="PR00109">
    <property type="entry name" value="TYRKINASE"/>
</dbReference>
<dbReference type="PROSITE" id="PS50011">
    <property type="entry name" value="PROTEIN_KINASE_DOM"/>
    <property type="match status" value="1"/>
</dbReference>
<dbReference type="InterPro" id="IPR051681">
    <property type="entry name" value="Ser/Thr_Kinases-Pseudokinases"/>
</dbReference>
<evidence type="ECO:0000259" key="1">
    <source>
        <dbReference type="PROSITE" id="PS50011"/>
    </source>
</evidence>
<dbReference type="Pfam" id="PF07714">
    <property type="entry name" value="PK_Tyr_Ser-Thr"/>
    <property type="match status" value="1"/>
</dbReference>
<dbReference type="SUPFAM" id="SSF56112">
    <property type="entry name" value="Protein kinase-like (PK-like)"/>
    <property type="match status" value="1"/>
</dbReference>
<evidence type="ECO:0000313" key="3">
    <source>
        <dbReference type="Proteomes" id="UP000027222"/>
    </source>
</evidence>
<sequence>MKNDNIVPLLGVSMAFGKFPAMVTSWMMNGLLTEYLKSGEDFDKMHLVIGLGRGIAYLHSQNVVHSDIRASSVLVDELGNARLADPGLLNVLEKSPLMIGEGIGAAYRWMAPELMNDPPAKPSFSTDTYAFTMTSLEIFTGSQPFAGVGAALIPGLILQNKRPGRPTDVTDALWALWNEGWNQDVSKRPDMKSYLSRLEGMA</sequence>
<dbReference type="HOGENOM" id="CLU_000288_7_18_1"/>
<feature type="domain" description="Protein kinase" evidence="1">
    <location>
        <begin position="1"/>
        <end position="202"/>
    </location>
</feature>
<proteinExistence type="predicted"/>
<evidence type="ECO:0000313" key="2">
    <source>
        <dbReference type="EMBL" id="KDR66106.1"/>
    </source>
</evidence>
<keyword evidence="3" id="KW-1185">Reference proteome</keyword>
<gene>
    <name evidence="2" type="ORF">GALMADRAFT_1209023</name>
</gene>
<dbReference type="InterPro" id="IPR011009">
    <property type="entry name" value="Kinase-like_dom_sf"/>
</dbReference>
<dbReference type="OrthoDB" id="346907at2759"/>
<dbReference type="Proteomes" id="UP000027222">
    <property type="component" value="Unassembled WGS sequence"/>
</dbReference>
<dbReference type="AlphaFoldDB" id="A0A067S5N2"/>
<organism evidence="2 3">
    <name type="scientific">Galerina marginata (strain CBS 339.88)</name>
    <dbReference type="NCBI Taxonomy" id="685588"/>
    <lineage>
        <taxon>Eukaryota</taxon>
        <taxon>Fungi</taxon>
        <taxon>Dikarya</taxon>
        <taxon>Basidiomycota</taxon>
        <taxon>Agaricomycotina</taxon>
        <taxon>Agaricomycetes</taxon>
        <taxon>Agaricomycetidae</taxon>
        <taxon>Agaricales</taxon>
        <taxon>Agaricineae</taxon>
        <taxon>Strophariaceae</taxon>
        <taxon>Galerina</taxon>
    </lineage>
</organism>
<dbReference type="Gene3D" id="1.10.510.10">
    <property type="entry name" value="Transferase(Phosphotransferase) domain 1"/>
    <property type="match status" value="1"/>
</dbReference>
<protein>
    <recommendedName>
        <fullName evidence="1">Protein kinase domain-containing protein</fullName>
    </recommendedName>
</protein>
<dbReference type="PANTHER" id="PTHR44329">
    <property type="entry name" value="SERINE/THREONINE-PROTEIN KINASE TNNI3K-RELATED"/>
    <property type="match status" value="1"/>
</dbReference>
<name>A0A067S5N2_GALM3</name>
<dbReference type="STRING" id="685588.A0A067S5N2"/>
<accession>A0A067S5N2</accession>
<dbReference type="InterPro" id="IPR000719">
    <property type="entry name" value="Prot_kinase_dom"/>
</dbReference>
<reference evidence="3" key="1">
    <citation type="journal article" date="2014" name="Proc. Natl. Acad. Sci. U.S.A.">
        <title>Extensive sampling of basidiomycete genomes demonstrates inadequacy of the white-rot/brown-rot paradigm for wood decay fungi.</title>
        <authorList>
            <person name="Riley R."/>
            <person name="Salamov A.A."/>
            <person name="Brown D.W."/>
            <person name="Nagy L.G."/>
            <person name="Floudas D."/>
            <person name="Held B.W."/>
            <person name="Levasseur A."/>
            <person name="Lombard V."/>
            <person name="Morin E."/>
            <person name="Otillar R."/>
            <person name="Lindquist E.A."/>
            <person name="Sun H."/>
            <person name="LaButti K.M."/>
            <person name="Schmutz J."/>
            <person name="Jabbour D."/>
            <person name="Luo H."/>
            <person name="Baker S.E."/>
            <person name="Pisabarro A.G."/>
            <person name="Walton J.D."/>
            <person name="Blanchette R.A."/>
            <person name="Henrissat B."/>
            <person name="Martin F."/>
            <person name="Cullen D."/>
            <person name="Hibbett D.S."/>
            <person name="Grigoriev I.V."/>
        </authorList>
    </citation>
    <scope>NUCLEOTIDE SEQUENCE [LARGE SCALE GENOMIC DNA]</scope>
    <source>
        <strain evidence="3">CBS 339.88</strain>
    </source>
</reference>
<dbReference type="EMBL" id="KL142427">
    <property type="protein sequence ID" value="KDR66106.1"/>
    <property type="molecule type" value="Genomic_DNA"/>
</dbReference>
<dbReference type="GO" id="GO:0005524">
    <property type="term" value="F:ATP binding"/>
    <property type="evidence" value="ECO:0007669"/>
    <property type="project" value="InterPro"/>
</dbReference>
<dbReference type="InterPro" id="IPR001245">
    <property type="entry name" value="Ser-Thr/Tyr_kinase_cat_dom"/>
</dbReference>